<keyword evidence="2" id="KW-0732">Signal</keyword>
<feature type="region of interest" description="Disordered" evidence="1">
    <location>
        <begin position="20"/>
        <end position="105"/>
    </location>
</feature>
<dbReference type="EMBL" id="JTDW01000004">
    <property type="protein sequence ID" value="KJD36369.1"/>
    <property type="molecule type" value="Genomic_DNA"/>
</dbReference>
<dbReference type="Gene3D" id="1.10.238.10">
    <property type="entry name" value="EF-hand"/>
    <property type="match status" value="1"/>
</dbReference>
<accession>A0A0D7WBC8</accession>
<gene>
    <name evidence="4" type="ORF">PW52_05760</name>
</gene>
<dbReference type="AlphaFoldDB" id="A0A0D7WBC8"/>
<dbReference type="PROSITE" id="PS51257">
    <property type="entry name" value="PROKAR_LIPOPROTEIN"/>
    <property type="match status" value="1"/>
</dbReference>
<dbReference type="InterPro" id="IPR011992">
    <property type="entry name" value="EF-hand-dom_pair"/>
</dbReference>
<feature type="chain" id="PRO_5002325568" description="EF-hand domain-containing protein" evidence="2">
    <location>
        <begin position="24"/>
        <end position="105"/>
    </location>
</feature>
<dbReference type="Pfam" id="PF13202">
    <property type="entry name" value="EF-hand_5"/>
    <property type="match status" value="2"/>
</dbReference>
<evidence type="ECO:0000256" key="2">
    <source>
        <dbReference type="SAM" id="SignalP"/>
    </source>
</evidence>
<keyword evidence="5" id="KW-1185">Reference proteome</keyword>
<dbReference type="GO" id="GO:0005509">
    <property type="term" value="F:calcium ion binding"/>
    <property type="evidence" value="ECO:0007669"/>
    <property type="project" value="InterPro"/>
</dbReference>
<sequence>MKNLKLLTLIVTVALFASCKSSSETENQSRNNQRQRGGQPNAEQLISEMDADKDGKLSEAEVKGPLKNDFSKIDTDEDGYLSKVEIENAPKPERQGGGEGRPSRG</sequence>
<dbReference type="InterPro" id="IPR002048">
    <property type="entry name" value="EF_hand_dom"/>
</dbReference>
<proteinExistence type="predicted"/>
<name>A0A0D7WBC8_9FLAO</name>
<protein>
    <recommendedName>
        <fullName evidence="3">EF-hand domain-containing protein</fullName>
    </recommendedName>
</protein>
<feature type="signal peptide" evidence="2">
    <location>
        <begin position="1"/>
        <end position="23"/>
    </location>
</feature>
<dbReference type="PROSITE" id="PS00018">
    <property type="entry name" value="EF_HAND_1"/>
    <property type="match status" value="2"/>
</dbReference>
<feature type="compositionally biased region" description="Basic and acidic residues" evidence="1">
    <location>
        <begin position="84"/>
        <end position="96"/>
    </location>
</feature>
<dbReference type="PATRIC" id="fig|1435349.4.peg.2108"/>
<dbReference type="Proteomes" id="UP000032578">
    <property type="component" value="Unassembled WGS sequence"/>
</dbReference>
<dbReference type="PROSITE" id="PS50222">
    <property type="entry name" value="EF_HAND_2"/>
    <property type="match status" value="1"/>
</dbReference>
<dbReference type="InterPro" id="IPR018247">
    <property type="entry name" value="EF_Hand_1_Ca_BS"/>
</dbReference>
<reference evidence="4 5" key="1">
    <citation type="submission" date="2014-11" db="EMBL/GenBank/DDBJ databases">
        <title>Tamlana sedimentorum sp. nov., isolated from shallow sand sediments of the Sea of Japan.</title>
        <authorList>
            <person name="Romanenko L.A."/>
        </authorList>
    </citation>
    <scope>NUCLEOTIDE SEQUENCE [LARGE SCALE GENOMIC DNA]</scope>
    <source>
        <strain evidence="4 5">JCM 19808</strain>
    </source>
</reference>
<evidence type="ECO:0000256" key="1">
    <source>
        <dbReference type="SAM" id="MobiDB-lite"/>
    </source>
</evidence>
<feature type="compositionally biased region" description="Basic and acidic residues" evidence="1">
    <location>
        <begin position="50"/>
        <end position="74"/>
    </location>
</feature>
<comment type="caution">
    <text evidence="4">The sequence shown here is derived from an EMBL/GenBank/DDBJ whole genome shotgun (WGS) entry which is preliminary data.</text>
</comment>
<evidence type="ECO:0000259" key="3">
    <source>
        <dbReference type="PROSITE" id="PS50222"/>
    </source>
</evidence>
<dbReference type="SUPFAM" id="SSF47473">
    <property type="entry name" value="EF-hand"/>
    <property type="match status" value="1"/>
</dbReference>
<feature type="domain" description="EF-hand" evidence="3">
    <location>
        <begin position="37"/>
        <end position="72"/>
    </location>
</feature>
<evidence type="ECO:0000313" key="4">
    <source>
        <dbReference type="EMBL" id="KJD36369.1"/>
    </source>
</evidence>
<dbReference type="STRING" id="1435349.PW52_05760"/>
<organism evidence="4 5">
    <name type="scientific">Neotamlana sedimentorum</name>
    <dbReference type="NCBI Taxonomy" id="1435349"/>
    <lineage>
        <taxon>Bacteria</taxon>
        <taxon>Pseudomonadati</taxon>
        <taxon>Bacteroidota</taxon>
        <taxon>Flavobacteriia</taxon>
        <taxon>Flavobacteriales</taxon>
        <taxon>Flavobacteriaceae</taxon>
        <taxon>Neotamlana</taxon>
    </lineage>
</organism>
<evidence type="ECO:0000313" key="5">
    <source>
        <dbReference type="Proteomes" id="UP000032578"/>
    </source>
</evidence>